<keyword evidence="2" id="KW-1185">Reference proteome</keyword>
<evidence type="ECO:0000313" key="2">
    <source>
        <dbReference type="Proteomes" id="UP000247702"/>
    </source>
</evidence>
<organism evidence="1 2">
    <name type="scientific">Rhizophagus clarus</name>
    <dbReference type="NCBI Taxonomy" id="94130"/>
    <lineage>
        <taxon>Eukaryota</taxon>
        <taxon>Fungi</taxon>
        <taxon>Fungi incertae sedis</taxon>
        <taxon>Mucoromycota</taxon>
        <taxon>Glomeromycotina</taxon>
        <taxon>Glomeromycetes</taxon>
        <taxon>Glomerales</taxon>
        <taxon>Glomeraceae</taxon>
        <taxon>Rhizophagus</taxon>
    </lineage>
</organism>
<dbReference type="EMBL" id="BEXD01001013">
    <property type="protein sequence ID" value="GBB91737.1"/>
    <property type="molecule type" value="Genomic_DNA"/>
</dbReference>
<name>A0A2Z6QNM4_9GLOM</name>
<dbReference type="Proteomes" id="UP000247702">
    <property type="component" value="Unassembled WGS sequence"/>
</dbReference>
<proteinExistence type="predicted"/>
<dbReference type="AlphaFoldDB" id="A0A2Z6QNM4"/>
<protein>
    <submittedName>
        <fullName evidence="1">Uncharacterized protein</fullName>
    </submittedName>
</protein>
<comment type="caution">
    <text evidence="1">The sequence shown here is derived from an EMBL/GenBank/DDBJ whole genome shotgun (WGS) entry which is preliminary data.</text>
</comment>
<accession>A0A2Z6QNM4</accession>
<gene>
    <name evidence="1" type="ORF">RclHR1_01910021</name>
</gene>
<evidence type="ECO:0000313" key="1">
    <source>
        <dbReference type="EMBL" id="GBB91737.1"/>
    </source>
</evidence>
<sequence length="77" mass="8797">MSFLYKTNDFLYGNLIFFYVIENYSSGSCVKIMCNIFSKLLTTNILRLWSNQVSHLSTASLISAVIQSSKSFISCFF</sequence>
<reference evidence="1 2" key="1">
    <citation type="submission" date="2017-11" db="EMBL/GenBank/DDBJ databases">
        <title>The genome of Rhizophagus clarus HR1 reveals common genetic basis of auxotrophy among arbuscular mycorrhizal fungi.</title>
        <authorList>
            <person name="Kobayashi Y."/>
        </authorList>
    </citation>
    <scope>NUCLEOTIDE SEQUENCE [LARGE SCALE GENOMIC DNA]</scope>
    <source>
        <strain evidence="1 2">HR1</strain>
    </source>
</reference>